<reference evidence="1 2" key="1">
    <citation type="journal article" date="2015" name="Sci. Rep.">
        <title>Chromosome-level genome map provides insights into diverse defense mechanisms in the medicinal fungus Ganoderma sinense.</title>
        <authorList>
            <person name="Zhu Y."/>
            <person name="Xu J."/>
            <person name="Sun C."/>
            <person name="Zhou S."/>
            <person name="Xu H."/>
            <person name="Nelson D.R."/>
            <person name="Qian J."/>
            <person name="Song J."/>
            <person name="Luo H."/>
            <person name="Xiang L."/>
            <person name="Li Y."/>
            <person name="Xu Z."/>
            <person name="Ji A."/>
            <person name="Wang L."/>
            <person name="Lu S."/>
            <person name="Hayward A."/>
            <person name="Sun W."/>
            <person name="Li X."/>
            <person name="Schwartz D.C."/>
            <person name="Wang Y."/>
            <person name="Chen S."/>
        </authorList>
    </citation>
    <scope>NUCLEOTIDE SEQUENCE [LARGE SCALE GENOMIC DNA]</scope>
    <source>
        <strain evidence="1 2">ZZ0214-1</strain>
    </source>
</reference>
<organism evidence="1 2">
    <name type="scientific">Ganoderma sinense ZZ0214-1</name>
    <dbReference type="NCBI Taxonomy" id="1077348"/>
    <lineage>
        <taxon>Eukaryota</taxon>
        <taxon>Fungi</taxon>
        <taxon>Dikarya</taxon>
        <taxon>Basidiomycota</taxon>
        <taxon>Agaricomycotina</taxon>
        <taxon>Agaricomycetes</taxon>
        <taxon>Polyporales</taxon>
        <taxon>Polyporaceae</taxon>
        <taxon>Ganoderma</taxon>
    </lineage>
</organism>
<dbReference type="AlphaFoldDB" id="A0A2G8S6K6"/>
<dbReference type="EMBL" id="AYKW01000023">
    <property type="protein sequence ID" value="PIL29412.1"/>
    <property type="molecule type" value="Genomic_DNA"/>
</dbReference>
<evidence type="ECO:0000313" key="2">
    <source>
        <dbReference type="Proteomes" id="UP000230002"/>
    </source>
</evidence>
<proteinExistence type="predicted"/>
<dbReference type="OrthoDB" id="2803164at2759"/>
<accession>A0A2G8S6K6</accession>
<evidence type="ECO:0000313" key="1">
    <source>
        <dbReference type="EMBL" id="PIL29412.1"/>
    </source>
</evidence>
<dbReference type="STRING" id="1077348.A0A2G8S6K6"/>
<name>A0A2G8S6K6_9APHY</name>
<keyword evidence="2" id="KW-1185">Reference proteome</keyword>
<gene>
    <name evidence="1" type="ORF">GSI_09464</name>
</gene>
<protein>
    <submittedName>
        <fullName evidence="1">Uncharacterized protein</fullName>
    </submittedName>
</protein>
<sequence>MATTRPADITYGPTMVIAAKAIMPVKRSSLKLTEEQRVEMARRNTERNDCIEDTIREVYKFAEDKAKYLSETCGKKDDYYLRLIFSGGEKLGKGRKVNAYNAWSHQLAKEKNAEADPGEASNLLELQQEYRDEYDKLTPAQKMDLCAMLMEERDSRTFGVRVNQKGRTLDVMNTFWYITAMLLSLKCRCGIEAFVGVVRNNTEYDLRPQWFFTSSTINRYLTGAIKKWDVEVIGSQMEVFSIAGCEIFTFLQTNRDRAEWMKNEIREKMNAMYSEAIGQKGLTMQYKNFEQTVAIGHGLDLVGWTHDVFANPASLPASIEPLRKLLNALDIGDCHFVQLSHAERERCRLAFQEQVDAGAVKMRKSCSDKGKKRQLYTRRNGDAHLVSTIVQQYTITVVQTLCL</sequence>
<comment type="caution">
    <text evidence="1">The sequence shown here is derived from an EMBL/GenBank/DDBJ whole genome shotgun (WGS) entry which is preliminary data.</text>
</comment>
<dbReference type="Proteomes" id="UP000230002">
    <property type="component" value="Unassembled WGS sequence"/>
</dbReference>